<evidence type="ECO:0000256" key="1">
    <source>
        <dbReference type="ARBA" id="ARBA00004571"/>
    </source>
</evidence>
<comment type="subcellular location">
    <subcellularLocation>
        <location evidence="1">Cell outer membrane</location>
        <topology evidence="1">Multi-pass membrane protein</topology>
    </subcellularLocation>
</comment>
<dbReference type="OrthoDB" id="8520696at2"/>
<dbReference type="AlphaFoldDB" id="A0A424WCR7"/>
<accession>A0A424WCR7</accession>
<keyword evidence="8" id="KW-0626">Porin</keyword>
<evidence type="ECO:0000256" key="7">
    <source>
        <dbReference type="ARBA" id="ARBA00023065"/>
    </source>
</evidence>
<evidence type="ECO:0000313" key="14">
    <source>
        <dbReference type="Proteomes" id="UP000285324"/>
    </source>
</evidence>
<feature type="domain" description="Porin" evidence="12">
    <location>
        <begin position="7"/>
        <end position="342"/>
    </location>
</feature>
<dbReference type="PANTHER" id="PTHR34501:SF9">
    <property type="entry name" value="MAJOR OUTER MEMBRANE PROTEIN P.IA"/>
    <property type="match status" value="1"/>
</dbReference>
<dbReference type="InterPro" id="IPR023614">
    <property type="entry name" value="Porin_dom_sf"/>
</dbReference>
<evidence type="ECO:0000313" key="13">
    <source>
        <dbReference type="EMBL" id="RPJ91031.1"/>
    </source>
</evidence>
<keyword evidence="5" id="KW-0812">Transmembrane</keyword>
<feature type="signal peptide" evidence="11">
    <location>
        <begin position="1"/>
        <end position="22"/>
    </location>
</feature>
<evidence type="ECO:0000256" key="8">
    <source>
        <dbReference type="ARBA" id="ARBA00023114"/>
    </source>
</evidence>
<evidence type="ECO:0000256" key="4">
    <source>
        <dbReference type="ARBA" id="ARBA00022452"/>
    </source>
</evidence>
<keyword evidence="6 11" id="KW-0732">Signal</keyword>
<dbReference type="EMBL" id="QVXO01000020">
    <property type="protein sequence ID" value="RPJ91031.1"/>
    <property type="molecule type" value="Genomic_DNA"/>
</dbReference>
<gene>
    <name evidence="13" type="ORF">DY367_15000</name>
</gene>
<evidence type="ECO:0000256" key="3">
    <source>
        <dbReference type="ARBA" id="ARBA00022448"/>
    </source>
</evidence>
<dbReference type="GO" id="GO:0009279">
    <property type="term" value="C:cell outer membrane"/>
    <property type="evidence" value="ECO:0007669"/>
    <property type="project" value="UniProtKB-SubCell"/>
</dbReference>
<feature type="chain" id="PRO_5019154603" evidence="11">
    <location>
        <begin position="23"/>
        <end position="367"/>
    </location>
</feature>
<keyword evidence="10" id="KW-0998">Cell outer membrane</keyword>
<comment type="caution">
    <text evidence="13">The sequence shown here is derived from an EMBL/GenBank/DDBJ whole genome shotgun (WGS) entry which is preliminary data.</text>
</comment>
<evidence type="ECO:0000256" key="10">
    <source>
        <dbReference type="ARBA" id="ARBA00023237"/>
    </source>
</evidence>
<evidence type="ECO:0000256" key="5">
    <source>
        <dbReference type="ARBA" id="ARBA00022692"/>
    </source>
</evidence>
<evidence type="ECO:0000256" key="2">
    <source>
        <dbReference type="ARBA" id="ARBA00011233"/>
    </source>
</evidence>
<dbReference type="GO" id="GO:0046930">
    <property type="term" value="C:pore complex"/>
    <property type="evidence" value="ECO:0007669"/>
    <property type="project" value="UniProtKB-KW"/>
</dbReference>
<dbReference type="Pfam" id="PF13609">
    <property type="entry name" value="Porin_4"/>
    <property type="match status" value="1"/>
</dbReference>
<keyword evidence="4" id="KW-1134">Transmembrane beta strand</keyword>
<comment type="subunit">
    <text evidence="2">Homotrimer.</text>
</comment>
<dbReference type="Proteomes" id="UP000285324">
    <property type="component" value="Unassembled WGS sequence"/>
</dbReference>
<sequence>MRIATFAALMAVGLALPLAARSAETGQGLSLYGVVDAGVAVTTVSGQGSHSGLLNGGLTDSLWGMTGAEDMGGGWSARFQLESGFDPSSGKRADDDRFFNYAAWVGLGHDSFGDLRLGRQHTIGQVYGNSLEIASWKEMGMGATFKASDNYQFSNLVNYYTPVWGGFQAGIGYSFDADDRNQFKTANNNRALSLGLKYEDGPLLAIATWDQLRLADAPPGSNGRPQAVQLGASYDFEVLKLSLAWSRQRNGDVGLDGGDPDGLGMGLGPAAFVRGGTVDAWLVGASVPVGPGAVLVQWSLAHPDWHWDNGMTARNAQVMTLGYTYSLSARTTLYAFAGYASNYTLDDQFDPARSHTTRVGTGISHRF</sequence>
<evidence type="ECO:0000256" key="11">
    <source>
        <dbReference type="SAM" id="SignalP"/>
    </source>
</evidence>
<dbReference type="CDD" id="cd00342">
    <property type="entry name" value="gram_neg_porins"/>
    <property type="match status" value="1"/>
</dbReference>
<name>A0A424WCR7_ALCXX</name>
<dbReference type="PANTHER" id="PTHR34501">
    <property type="entry name" value="PROTEIN YDDL-RELATED"/>
    <property type="match status" value="1"/>
</dbReference>
<organism evidence="13 14">
    <name type="scientific">Alcaligenes xylosoxydans xylosoxydans</name>
    <name type="common">Achromobacter xylosoxidans</name>
    <dbReference type="NCBI Taxonomy" id="85698"/>
    <lineage>
        <taxon>Bacteria</taxon>
        <taxon>Pseudomonadati</taxon>
        <taxon>Pseudomonadota</taxon>
        <taxon>Betaproteobacteria</taxon>
        <taxon>Burkholderiales</taxon>
        <taxon>Alcaligenaceae</taxon>
        <taxon>Achromobacter</taxon>
    </lineage>
</organism>
<evidence type="ECO:0000259" key="12">
    <source>
        <dbReference type="Pfam" id="PF13609"/>
    </source>
</evidence>
<evidence type="ECO:0000256" key="6">
    <source>
        <dbReference type="ARBA" id="ARBA00022729"/>
    </source>
</evidence>
<dbReference type="RefSeq" id="WP_059371633.1">
    <property type="nucleotide sequence ID" value="NZ_CP061008.1"/>
</dbReference>
<dbReference type="InterPro" id="IPR033900">
    <property type="entry name" value="Gram_neg_porin_domain"/>
</dbReference>
<dbReference type="GO" id="GO:0006811">
    <property type="term" value="P:monoatomic ion transport"/>
    <property type="evidence" value="ECO:0007669"/>
    <property type="project" value="UniProtKB-KW"/>
</dbReference>
<dbReference type="Gene3D" id="2.40.160.10">
    <property type="entry name" value="Porin"/>
    <property type="match status" value="1"/>
</dbReference>
<dbReference type="SUPFAM" id="SSF56935">
    <property type="entry name" value="Porins"/>
    <property type="match status" value="1"/>
</dbReference>
<proteinExistence type="predicted"/>
<dbReference type="InterPro" id="IPR050298">
    <property type="entry name" value="Gram-neg_bact_OMP"/>
</dbReference>
<evidence type="ECO:0000256" key="9">
    <source>
        <dbReference type="ARBA" id="ARBA00023136"/>
    </source>
</evidence>
<protein>
    <submittedName>
        <fullName evidence="13">Porin</fullName>
    </submittedName>
</protein>
<reference evidence="13 14" key="1">
    <citation type="submission" date="2018-08" db="EMBL/GenBank/DDBJ databases">
        <title>Achromobacter xylosoxidans Genome sequencing and assembly.</title>
        <authorList>
            <person name="Wang R."/>
            <person name="Rensing C."/>
            <person name="Li Y."/>
        </authorList>
    </citation>
    <scope>NUCLEOTIDE SEQUENCE [LARGE SCALE GENOMIC DNA]</scope>
    <source>
        <strain evidence="13 14">GD003A</strain>
    </source>
</reference>
<keyword evidence="7" id="KW-0406">Ion transport</keyword>
<dbReference type="GO" id="GO:0015288">
    <property type="term" value="F:porin activity"/>
    <property type="evidence" value="ECO:0007669"/>
    <property type="project" value="UniProtKB-KW"/>
</dbReference>
<keyword evidence="3" id="KW-0813">Transport</keyword>
<keyword evidence="9" id="KW-0472">Membrane</keyword>